<dbReference type="Gene3D" id="3.40.225.10">
    <property type="entry name" value="Class II aldolase/adducin N-terminal domain"/>
    <property type="match status" value="1"/>
</dbReference>
<evidence type="ECO:0000313" key="4">
    <source>
        <dbReference type="EMBL" id="GAA5199886.1"/>
    </source>
</evidence>
<dbReference type="SUPFAM" id="SSF53639">
    <property type="entry name" value="AraD/HMP-PK domain-like"/>
    <property type="match status" value="1"/>
</dbReference>
<dbReference type="PANTHER" id="PTHR22789">
    <property type="entry name" value="FUCULOSE PHOSPHATE ALDOLASE"/>
    <property type="match status" value="1"/>
</dbReference>
<sequence length="251" mass="27175">MGMAETDRQELYEQVATASRILGTAGLARETTGHVSARVGDGRMLLRCRLESEPGLRFTRTAIAEVDFDPDPTDPPGSMRLPIERHIHGQLLRLRPDAGAVVHVHPWSNWLAGIAEIPLRPVMGAFDPGAMAIAVNPPPIYPHSWLISSAERGAQLAEFMAGHDACVLRGHGVVTVGATVQEATVRAIRLQTIAAASVAAHQAGSDYQVSPEEIEELMPVPGSPGARFAEREVWLHYERMAAAAAVKERYE</sequence>
<dbReference type="InterPro" id="IPR001303">
    <property type="entry name" value="Aldolase_II/adducin_N"/>
</dbReference>
<name>A0ABP9SNU1_9ACTN</name>
<dbReference type="Pfam" id="PF00596">
    <property type="entry name" value="Aldolase_II"/>
    <property type="match status" value="1"/>
</dbReference>
<keyword evidence="1" id="KW-0479">Metal-binding</keyword>
<keyword evidence="2" id="KW-0456">Lyase</keyword>
<proteinExistence type="predicted"/>
<keyword evidence="5" id="KW-1185">Reference proteome</keyword>
<dbReference type="PANTHER" id="PTHR22789:SF0">
    <property type="entry name" value="3-OXO-TETRONATE 4-PHOSPHATE DECARBOXYLASE-RELATED"/>
    <property type="match status" value="1"/>
</dbReference>
<evidence type="ECO:0000259" key="3">
    <source>
        <dbReference type="SMART" id="SM01007"/>
    </source>
</evidence>
<dbReference type="SMART" id="SM01007">
    <property type="entry name" value="Aldolase_II"/>
    <property type="match status" value="1"/>
</dbReference>
<protein>
    <submittedName>
        <fullName evidence="4">Aldolase</fullName>
    </submittedName>
</protein>
<evidence type="ECO:0000256" key="1">
    <source>
        <dbReference type="ARBA" id="ARBA00022723"/>
    </source>
</evidence>
<feature type="domain" description="Class II aldolase/adducin N-terminal" evidence="3">
    <location>
        <begin position="13"/>
        <end position="198"/>
    </location>
</feature>
<evidence type="ECO:0000313" key="5">
    <source>
        <dbReference type="Proteomes" id="UP001501570"/>
    </source>
</evidence>
<accession>A0ABP9SNU1</accession>
<dbReference type="Proteomes" id="UP001501570">
    <property type="component" value="Unassembled WGS sequence"/>
</dbReference>
<reference evidence="5" key="1">
    <citation type="journal article" date="2019" name="Int. J. Syst. Evol. Microbiol.">
        <title>The Global Catalogue of Microorganisms (GCM) 10K type strain sequencing project: providing services to taxonomists for standard genome sequencing and annotation.</title>
        <authorList>
            <consortium name="The Broad Institute Genomics Platform"/>
            <consortium name="The Broad Institute Genome Sequencing Center for Infectious Disease"/>
            <person name="Wu L."/>
            <person name="Ma J."/>
        </authorList>
    </citation>
    <scope>NUCLEOTIDE SEQUENCE [LARGE SCALE GENOMIC DNA]</scope>
    <source>
        <strain evidence="5">JCM 18304</strain>
    </source>
</reference>
<gene>
    <name evidence="4" type="ORF">GCM10023322_76520</name>
</gene>
<evidence type="ECO:0000256" key="2">
    <source>
        <dbReference type="ARBA" id="ARBA00023239"/>
    </source>
</evidence>
<dbReference type="EMBL" id="BAABJQ010000040">
    <property type="protein sequence ID" value="GAA5199886.1"/>
    <property type="molecule type" value="Genomic_DNA"/>
</dbReference>
<organism evidence="4 5">
    <name type="scientific">Rugosimonospora acidiphila</name>
    <dbReference type="NCBI Taxonomy" id="556531"/>
    <lineage>
        <taxon>Bacteria</taxon>
        <taxon>Bacillati</taxon>
        <taxon>Actinomycetota</taxon>
        <taxon>Actinomycetes</taxon>
        <taxon>Micromonosporales</taxon>
        <taxon>Micromonosporaceae</taxon>
        <taxon>Rugosimonospora</taxon>
    </lineage>
</organism>
<dbReference type="InterPro" id="IPR050197">
    <property type="entry name" value="Aldolase_class_II_sugar_metab"/>
</dbReference>
<comment type="caution">
    <text evidence="4">The sequence shown here is derived from an EMBL/GenBank/DDBJ whole genome shotgun (WGS) entry which is preliminary data.</text>
</comment>
<dbReference type="InterPro" id="IPR036409">
    <property type="entry name" value="Aldolase_II/adducin_N_sf"/>
</dbReference>